<dbReference type="SMART" id="SM00062">
    <property type="entry name" value="PBPb"/>
    <property type="match status" value="1"/>
</dbReference>
<dbReference type="InterPro" id="IPR001638">
    <property type="entry name" value="Solute-binding_3/MltF_N"/>
</dbReference>
<feature type="domain" description="Solute-binding protein family 3/N-terminal" evidence="3">
    <location>
        <begin position="25"/>
        <end position="253"/>
    </location>
</feature>
<sequence length="259" mass="29624">MFTMTKALLIALLALHPAAFAAEPPLRVCSLGLAPQTMKDADDKPAGYAVEILQNVAAALRWQIQIDYMPWARVVSEMKLGRCDMAMTVLYFKDYAEYMLFPHEAILDQKNVLVVRRGDGIRFDGNLEKFMRQYSIGLYVDKRVNDEFEALRKAPWAKVDTVPSAELNMKKLLFKRFDAIVENDLNVTHEMRKLGKLDDVDILSPPLSVTPAYIVFSHKPESLKRMRQYDYALAQFKRTDKYRALTNRYLPGGPASEQP</sequence>
<gene>
    <name evidence="4" type="ORF">GJ700_19435</name>
</gene>
<dbReference type="Proteomes" id="UP000446768">
    <property type="component" value="Unassembled WGS sequence"/>
</dbReference>
<dbReference type="EMBL" id="WKJJ01000012">
    <property type="protein sequence ID" value="MRV73890.1"/>
    <property type="molecule type" value="Genomic_DNA"/>
</dbReference>
<keyword evidence="1 2" id="KW-0732">Signal</keyword>
<dbReference type="AlphaFoldDB" id="A0A7X2LSU0"/>
<comment type="caution">
    <text evidence="4">The sequence shown here is derived from an EMBL/GenBank/DDBJ whole genome shotgun (WGS) entry which is preliminary data.</text>
</comment>
<organism evidence="4 5">
    <name type="scientific">Pseudoduganella rivuli</name>
    <dbReference type="NCBI Taxonomy" id="2666085"/>
    <lineage>
        <taxon>Bacteria</taxon>
        <taxon>Pseudomonadati</taxon>
        <taxon>Pseudomonadota</taxon>
        <taxon>Betaproteobacteria</taxon>
        <taxon>Burkholderiales</taxon>
        <taxon>Oxalobacteraceae</taxon>
        <taxon>Telluria group</taxon>
        <taxon>Pseudoduganella</taxon>
    </lineage>
</organism>
<keyword evidence="5" id="KW-1185">Reference proteome</keyword>
<accession>A0A7X2LSU0</accession>
<proteinExistence type="predicted"/>
<feature type="signal peptide" evidence="2">
    <location>
        <begin position="1"/>
        <end position="21"/>
    </location>
</feature>
<evidence type="ECO:0000256" key="2">
    <source>
        <dbReference type="SAM" id="SignalP"/>
    </source>
</evidence>
<evidence type="ECO:0000256" key="1">
    <source>
        <dbReference type="ARBA" id="ARBA00022729"/>
    </source>
</evidence>
<evidence type="ECO:0000313" key="5">
    <source>
        <dbReference type="Proteomes" id="UP000446768"/>
    </source>
</evidence>
<dbReference type="PANTHER" id="PTHR35936">
    <property type="entry name" value="MEMBRANE-BOUND LYTIC MUREIN TRANSGLYCOSYLASE F"/>
    <property type="match status" value="1"/>
</dbReference>
<dbReference type="Pfam" id="PF00497">
    <property type="entry name" value="SBP_bac_3"/>
    <property type="match status" value="1"/>
</dbReference>
<dbReference type="SUPFAM" id="SSF53850">
    <property type="entry name" value="Periplasmic binding protein-like II"/>
    <property type="match status" value="1"/>
</dbReference>
<reference evidence="4 5" key="1">
    <citation type="submission" date="2019-11" db="EMBL/GenBank/DDBJ databases">
        <title>Novel species isolated from a subtropical stream in China.</title>
        <authorList>
            <person name="Lu H."/>
        </authorList>
    </citation>
    <scope>NUCLEOTIDE SEQUENCE [LARGE SCALE GENOMIC DNA]</scope>
    <source>
        <strain evidence="4 5">FT92W</strain>
    </source>
</reference>
<evidence type="ECO:0000259" key="3">
    <source>
        <dbReference type="SMART" id="SM00062"/>
    </source>
</evidence>
<dbReference type="Gene3D" id="3.40.190.10">
    <property type="entry name" value="Periplasmic binding protein-like II"/>
    <property type="match status" value="2"/>
</dbReference>
<dbReference type="PANTHER" id="PTHR35936:SF25">
    <property type="entry name" value="ABC TRANSPORTER SUBSTRATE-BINDING PROTEIN"/>
    <property type="match status" value="1"/>
</dbReference>
<evidence type="ECO:0000313" key="4">
    <source>
        <dbReference type="EMBL" id="MRV73890.1"/>
    </source>
</evidence>
<name>A0A7X2LSU0_9BURK</name>
<protein>
    <submittedName>
        <fullName evidence="4">Transporter substrate-binding domain-containing protein</fullName>
    </submittedName>
</protein>
<feature type="chain" id="PRO_5030786343" evidence="2">
    <location>
        <begin position="22"/>
        <end position="259"/>
    </location>
</feature>